<protein>
    <submittedName>
        <fullName evidence="2">Uncharacterized protein</fullName>
    </submittedName>
</protein>
<organism evidence="2 3">
    <name type="scientific">Paragonimus westermani</name>
    <dbReference type="NCBI Taxonomy" id="34504"/>
    <lineage>
        <taxon>Eukaryota</taxon>
        <taxon>Metazoa</taxon>
        <taxon>Spiralia</taxon>
        <taxon>Lophotrochozoa</taxon>
        <taxon>Platyhelminthes</taxon>
        <taxon>Trematoda</taxon>
        <taxon>Digenea</taxon>
        <taxon>Plagiorchiida</taxon>
        <taxon>Troglotremata</taxon>
        <taxon>Troglotrematidae</taxon>
        <taxon>Paragonimus</taxon>
    </lineage>
</organism>
<dbReference type="Proteomes" id="UP000699462">
    <property type="component" value="Unassembled WGS sequence"/>
</dbReference>
<dbReference type="EMBL" id="JTDF01002116">
    <property type="protein sequence ID" value="KAF8569168.1"/>
    <property type="molecule type" value="Genomic_DNA"/>
</dbReference>
<evidence type="ECO:0000313" key="3">
    <source>
        <dbReference type="Proteomes" id="UP000699462"/>
    </source>
</evidence>
<evidence type="ECO:0000256" key="1">
    <source>
        <dbReference type="SAM" id="MobiDB-lite"/>
    </source>
</evidence>
<gene>
    <name evidence="2" type="ORF">P879_03758</name>
</gene>
<reference evidence="2 3" key="1">
    <citation type="submission" date="2019-07" db="EMBL/GenBank/DDBJ databases">
        <title>Annotation for the trematode Paragonimus westermani.</title>
        <authorList>
            <person name="Choi Y.-J."/>
        </authorList>
    </citation>
    <scope>NUCLEOTIDE SEQUENCE [LARGE SCALE GENOMIC DNA]</scope>
    <source>
        <strain evidence="2">180907_Pwestermani</strain>
    </source>
</reference>
<feature type="region of interest" description="Disordered" evidence="1">
    <location>
        <begin position="1"/>
        <end position="43"/>
    </location>
</feature>
<feature type="region of interest" description="Disordered" evidence="1">
    <location>
        <begin position="168"/>
        <end position="202"/>
    </location>
</feature>
<dbReference type="AlphaFoldDB" id="A0A8T0DQ87"/>
<accession>A0A8T0DQ87</accession>
<comment type="caution">
    <text evidence="2">The sequence shown here is derived from an EMBL/GenBank/DDBJ whole genome shotgun (WGS) entry which is preliminary data.</text>
</comment>
<keyword evidence="3" id="KW-1185">Reference proteome</keyword>
<proteinExistence type="predicted"/>
<sequence length="492" mass="55685">MISILGVQHERGPRKTRNAIRNGGCNSDGTVMDQNSEPRRNDEGVLDLRVNQRSVVTIPHSNSDVRRKWTARPINEHSFASLSLHTDDLWKSNHLIQRGSLVGNQSDQLPVPFSPTKTRFLRGHNTARAQLYPNLETHWFHQILPSLNQSCSTYRLISETLLTKVVSDNDASTSNQEGSKAQLDNSQMNGSSNSQTGRHRQVNADRRLSLSMNQRQIKFTAAYLASSHIEDKDDALRGNVHLTEAERELSDLHRRSSEKGRNIDGVLNQVSFDPSSLCDLRLWNSADRAELGIQILLHTVRRIWNFCSCDSLIPSVNTIELVRAAWVDVYFIELLEWYTEILPNCLTTSRVAEAANFDSFVAKSNSSTLMGSSGFSDELWILMNYFAGFELKQHELDNVKMVILTSTTSRLASNGSDEKFENPFSMKSMHLAIESSQWDFLRVFCTLDRSQLKHLVHGTFFKSIMGAELHEFDQFVCSLTPKTRPNDVGQIS</sequence>
<name>A0A8T0DQ87_9TREM</name>
<feature type="compositionally biased region" description="Polar residues" evidence="1">
    <location>
        <begin position="24"/>
        <end position="35"/>
    </location>
</feature>
<feature type="compositionally biased region" description="Polar residues" evidence="1">
    <location>
        <begin position="169"/>
        <end position="196"/>
    </location>
</feature>
<dbReference type="OrthoDB" id="5771769at2759"/>
<evidence type="ECO:0000313" key="2">
    <source>
        <dbReference type="EMBL" id="KAF8569168.1"/>
    </source>
</evidence>